<keyword evidence="2" id="KW-0378">Hydrolase</keyword>
<dbReference type="Pfam" id="PF01522">
    <property type="entry name" value="Polysacc_deac_1"/>
    <property type="match status" value="1"/>
</dbReference>
<comment type="caution">
    <text evidence="5">The sequence shown here is derived from an EMBL/GenBank/DDBJ whole genome shotgun (WGS) entry which is preliminary data.</text>
</comment>
<dbReference type="RefSeq" id="WP_275117184.1">
    <property type="nucleotide sequence ID" value="NZ_JAOTPO010000002.1"/>
</dbReference>
<dbReference type="Gene3D" id="3.20.20.370">
    <property type="entry name" value="Glycoside hydrolase/deacetylase"/>
    <property type="match status" value="1"/>
</dbReference>
<organism evidence="5 6">
    <name type="scientific">Alkalihalobacterium chitinilyticum</name>
    <dbReference type="NCBI Taxonomy" id="2980103"/>
    <lineage>
        <taxon>Bacteria</taxon>
        <taxon>Bacillati</taxon>
        <taxon>Bacillota</taxon>
        <taxon>Bacilli</taxon>
        <taxon>Bacillales</taxon>
        <taxon>Bacillaceae</taxon>
        <taxon>Alkalihalobacterium</taxon>
    </lineage>
</organism>
<accession>A0ABT5VAS3</accession>
<keyword evidence="3" id="KW-0812">Transmembrane</keyword>
<keyword evidence="3" id="KW-1133">Transmembrane helix</keyword>
<dbReference type="SUPFAM" id="SSF88713">
    <property type="entry name" value="Glycoside hydrolase/deacetylase"/>
    <property type="match status" value="1"/>
</dbReference>
<gene>
    <name evidence="5" type="ORF">N7Z68_04085</name>
</gene>
<dbReference type="PANTHER" id="PTHR10587">
    <property type="entry name" value="GLYCOSYL TRANSFERASE-RELATED"/>
    <property type="match status" value="1"/>
</dbReference>
<proteinExistence type="predicted"/>
<evidence type="ECO:0000256" key="2">
    <source>
        <dbReference type="ARBA" id="ARBA00022801"/>
    </source>
</evidence>
<reference evidence="5" key="1">
    <citation type="submission" date="2024-05" db="EMBL/GenBank/DDBJ databases">
        <title>Alkalihalobacillus sp. strain MEB203 novel alkaliphilic bacterium from Lonar Lake, India.</title>
        <authorList>
            <person name="Joshi A."/>
            <person name="Thite S."/>
            <person name="Mengade P."/>
        </authorList>
    </citation>
    <scope>NUCLEOTIDE SEQUENCE</scope>
    <source>
        <strain evidence="5">MEB 203</strain>
    </source>
</reference>
<dbReference type="InterPro" id="IPR011330">
    <property type="entry name" value="Glyco_hydro/deAcase_b/a-brl"/>
</dbReference>
<dbReference type="InterPro" id="IPR050248">
    <property type="entry name" value="Polysacc_deacetylase_ArnD"/>
</dbReference>
<dbReference type="EMBL" id="JAOTPO010000002">
    <property type="protein sequence ID" value="MDE5412553.1"/>
    <property type="molecule type" value="Genomic_DNA"/>
</dbReference>
<evidence type="ECO:0000256" key="1">
    <source>
        <dbReference type="ARBA" id="ARBA00022723"/>
    </source>
</evidence>
<evidence type="ECO:0000313" key="5">
    <source>
        <dbReference type="EMBL" id="MDE5412553.1"/>
    </source>
</evidence>
<sequence length="295" mass="33498">MLTRKLVLYIISIIILFCSGCSILGNNVEATEESNILSKNEGEETLDAVKLLSEPDRSGYPLSKIEGSHNVDENFIKENRSNHQVEIPSEVKLKQVALTFDDGPHRDVTPLILDALKEKGAQATFFVIGSSVDLYPDIMMRIVEEGHEIGNHTWGHTDLTKLTRSEIKDEIHLTQQAIERTTGVTPTLMRPPFGTYNQLMTEMIPLPIIMWSIDSRDWKTRHKETITQDVLSDVEDGSIVLFHDIYYSTYEALIEIINHLEVEGYDFVTVTQLLQESDDTETLQSGKVYSVKRKM</sequence>
<keyword evidence="6" id="KW-1185">Reference proteome</keyword>
<keyword evidence="1" id="KW-0479">Metal-binding</keyword>
<name>A0ABT5VAS3_9BACI</name>
<feature type="domain" description="NodB homology" evidence="4">
    <location>
        <begin position="94"/>
        <end position="268"/>
    </location>
</feature>
<dbReference type="PROSITE" id="PS51677">
    <property type="entry name" value="NODB"/>
    <property type="match status" value="1"/>
</dbReference>
<dbReference type="Proteomes" id="UP001148125">
    <property type="component" value="Unassembled WGS sequence"/>
</dbReference>
<dbReference type="PANTHER" id="PTHR10587:SF133">
    <property type="entry name" value="CHITIN DEACETYLASE 1-RELATED"/>
    <property type="match status" value="1"/>
</dbReference>
<dbReference type="CDD" id="cd10954">
    <property type="entry name" value="CE4_CtAXE_like"/>
    <property type="match status" value="1"/>
</dbReference>
<evidence type="ECO:0000313" key="6">
    <source>
        <dbReference type="Proteomes" id="UP001148125"/>
    </source>
</evidence>
<dbReference type="InterPro" id="IPR002509">
    <property type="entry name" value="NODB_dom"/>
</dbReference>
<feature type="transmembrane region" description="Helical" evidence="3">
    <location>
        <begin position="7"/>
        <end position="25"/>
    </location>
</feature>
<evidence type="ECO:0000259" key="4">
    <source>
        <dbReference type="PROSITE" id="PS51677"/>
    </source>
</evidence>
<keyword evidence="3" id="KW-0472">Membrane</keyword>
<protein>
    <submittedName>
        <fullName evidence="5">Polysaccharide deacetylase family protein</fullName>
    </submittedName>
</protein>
<evidence type="ECO:0000256" key="3">
    <source>
        <dbReference type="SAM" id="Phobius"/>
    </source>
</evidence>